<evidence type="ECO:0000313" key="3">
    <source>
        <dbReference type="EMBL" id="WFD46541.1"/>
    </source>
</evidence>
<dbReference type="Gene3D" id="3.50.50.60">
    <property type="entry name" value="FAD/NAD(P)-binding domain"/>
    <property type="match status" value="1"/>
</dbReference>
<dbReference type="InterPro" id="IPR036188">
    <property type="entry name" value="FAD/NAD-bd_sf"/>
</dbReference>
<feature type="compositionally biased region" description="Polar residues" evidence="2">
    <location>
        <begin position="436"/>
        <end position="445"/>
    </location>
</feature>
<dbReference type="Proteomes" id="UP000818624">
    <property type="component" value="Chromosome 1"/>
</dbReference>
<dbReference type="Gene3D" id="1.10.405.10">
    <property type="entry name" value="Guanine Nucleotide Dissociation Inhibitor, domain 1"/>
    <property type="match status" value="1"/>
</dbReference>
<dbReference type="PANTHER" id="PTHR11787">
    <property type="entry name" value="RAB GDP-DISSOCIATION INHIBITOR"/>
    <property type="match status" value="1"/>
</dbReference>
<dbReference type="PANTHER" id="PTHR11787:SF4">
    <property type="entry name" value="CHM, RAB ESCORT PROTEIN 1"/>
    <property type="match status" value="1"/>
</dbReference>
<dbReference type="Gene3D" id="3.30.519.10">
    <property type="entry name" value="Guanine Nucleotide Dissociation Inhibitor, domain 2"/>
    <property type="match status" value="1"/>
</dbReference>
<sequence>MCPAQSTRRKKLHVSGPSTHRAHAVRSHVAHASRALMDAHDVLLLGTGVPEAVLSAALSRAGKRVVHLDANEYYGSDWASLTLKELLAWAHAHGAHVAFPRHGELTDALARLDRHYSLSVRPALLPAHGPMIEALVRSNVAAYATFRLLDRTGVYDRASHRVERVPSSKSEIFRHKGISLADKRRLMRFLQLAMGTDANESALASRKHEALSTVLASLQLDARLTKAVQYGVCLAWDDSERADTALARTHQALAGLGRYGDAAYLVGQYGGAGELAQGFCRASAVKGATFVLGHAIKSLEHDGKQWLLRLDGIDEVFSATQLACAPEAYAAATGEATAAPAPSLYEHMAIVVVDAPIDWERMGDDPSTPETALLVLPPGSVEGAENAVMVLMQGEGTFSCPKGQYVYYLVTYAKDDKASTLQPAIDMLMSLLQSPTSDTDTQAAQETAGDAPTDSTASTSASAPTSSLPTPLLTLTYARLIPDRDHAAPSRPFVDTRMLPVPTQPFSLFAEPRGPFQAVPNLTETLDLAVEQAEEAFWQLYTPEAREAALSVAAARRQFHDPADYQGRGGAEPDITKAPPRTDVEFFAPREDDDES</sequence>
<feature type="compositionally biased region" description="Low complexity" evidence="2">
    <location>
        <begin position="450"/>
        <end position="467"/>
    </location>
</feature>
<organism evidence="3 4">
    <name type="scientific">Malassezia furfur</name>
    <name type="common">Pityriasis versicolor infection agent</name>
    <name type="synonym">Pityrosporum furfur</name>
    <dbReference type="NCBI Taxonomy" id="55194"/>
    <lineage>
        <taxon>Eukaryota</taxon>
        <taxon>Fungi</taxon>
        <taxon>Dikarya</taxon>
        <taxon>Basidiomycota</taxon>
        <taxon>Ustilaginomycotina</taxon>
        <taxon>Malasseziomycetes</taxon>
        <taxon>Malasseziales</taxon>
        <taxon>Malasseziaceae</taxon>
        <taxon>Malassezia</taxon>
    </lineage>
</organism>
<dbReference type="EMBL" id="CP046234">
    <property type="protein sequence ID" value="WFD46541.1"/>
    <property type="molecule type" value="Genomic_DNA"/>
</dbReference>
<keyword evidence="4" id="KW-1185">Reference proteome</keyword>
<gene>
    <name evidence="3" type="ORF">GLX27_001178</name>
</gene>
<reference evidence="3 4" key="1">
    <citation type="journal article" date="2020" name="Elife">
        <title>Loss of centromere function drives karyotype evolution in closely related Malassezia species.</title>
        <authorList>
            <person name="Sankaranarayanan S.R."/>
            <person name="Ianiri G."/>
            <person name="Coelho M.A."/>
            <person name="Reza M.H."/>
            <person name="Thimmappa B.C."/>
            <person name="Ganguly P."/>
            <person name="Vadnala R.N."/>
            <person name="Sun S."/>
            <person name="Siddharthan R."/>
            <person name="Tellgren-Roth C."/>
            <person name="Dawson T.L."/>
            <person name="Heitman J."/>
            <person name="Sanyal K."/>
        </authorList>
    </citation>
    <scope>NUCLEOTIDE SEQUENCE [LARGE SCALE GENOMIC DNA]</scope>
    <source>
        <strain evidence="3">CBS14141</strain>
    </source>
</reference>
<evidence type="ECO:0000256" key="1">
    <source>
        <dbReference type="ARBA" id="ARBA00005593"/>
    </source>
</evidence>
<proteinExistence type="inferred from homology"/>
<dbReference type="PRINTS" id="PR00891">
    <property type="entry name" value="RABGDIREP"/>
</dbReference>
<feature type="compositionally biased region" description="Basic and acidic residues" evidence="2">
    <location>
        <begin position="580"/>
        <end position="590"/>
    </location>
</feature>
<name>A0ABY8ELX7_MALFU</name>
<evidence type="ECO:0008006" key="5">
    <source>
        <dbReference type="Google" id="ProtNLM"/>
    </source>
</evidence>
<dbReference type="Pfam" id="PF00996">
    <property type="entry name" value="GDI"/>
    <property type="match status" value="1"/>
</dbReference>
<dbReference type="InterPro" id="IPR018203">
    <property type="entry name" value="GDP_dissociation_inhibitor"/>
</dbReference>
<feature type="region of interest" description="Disordered" evidence="2">
    <location>
        <begin position="561"/>
        <end position="596"/>
    </location>
</feature>
<evidence type="ECO:0000256" key="2">
    <source>
        <dbReference type="SAM" id="MobiDB-lite"/>
    </source>
</evidence>
<protein>
    <recommendedName>
        <fullName evidence="5">Rab proteins geranylgeranyltransferase component A</fullName>
    </recommendedName>
</protein>
<evidence type="ECO:0000313" key="4">
    <source>
        <dbReference type="Proteomes" id="UP000818624"/>
    </source>
</evidence>
<comment type="similarity">
    <text evidence="1">Belongs to the Rab GDI family.</text>
</comment>
<feature type="region of interest" description="Disordered" evidence="2">
    <location>
        <begin position="436"/>
        <end position="467"/>
    </location>
</feature>
<dbReference type="SUPFAM" id="SSF51905">
    <property type="entry name" value="FAD/NAD(P)-binding domain"/>
    <property type="match status" value="1"/>
</dbReference>
<accession>A0ABY8ELX7</accession>